<feature type="transmembrane region" description="Helical" evidence="8">
    <location>
        <begin position="25"/>
        <end position="43"/>
    </location>
</feature>
<dbReference type="EMBL" id="WUMV01000006">
    <property type="protein sequence ID" value="MXN66072.1"/>
    <property type="molecule type" value="Genomic_DNA"/>
</dbReference>
<feature type="transmembrane region" description="Helical" evidence="8">
    <location>
        <begin position="128"/>
        <end position="151"/>
    </location>
</feature>
<gene>
    <name evidence="9" type="ORF">GR183_14250</name>
</gene>
<evidence type="ECO:0000256" key="7">
    <source>
        <dbReference type="PIRSR" id="PIRSR608901-2"/>
    </source>
</evidence>
<organism evidence="9 10">
    <name type="scientific">Stappia sediminis</name>
    <dbReference type="NCBI Taxonomy" id="2692190"/>
    <lineage>
        <taxon>Bacteria</taxon>
        <taxon>Pseudomonadati</taxon>
        <taxon>Pseudomonadota</taxon>
        <taxon>Alphaproteobacteria</taxon>
        <taxon>Hyphomicrobiales</taxon>
        <taxon>Stappiaceae</taxon>
        <taxon>Stappia</taxon>
    </lineage>
</organism>
<keyword evidence="5 8" id="KW-0472">Membrane</keyword>
<feature type="transmembrane region" description="Helical" evidence="8">
    <location>
        <begin position="191"/>
        <end position="209"/>
    </location>
</feature>
<dbReference type="InterPro" id="IPR008901">
    <property type="entry name" value="ACER"/>
</dbReference>
<accession>A0A7X3LVW5</accession>
<dbReference type="AlphaFoldDB" id="A0A7X3LVW5"/>
<dbReference type="GO" id="GO:0016020">
    <property type="term" value="C:membrane"/>
    <property type="evidence" value="ECO:0007669"/>
    <property type="project" value="UniProtKB-SubCell"/>
</dbReference>
<dbReference type="Proteomes" id="UP000433101">
    <property type="component" value="Unassembled WGS sequence"/>
</dbReference>
<comment type="cofactor">
    <cofactor evidence="7">
        <name>Zn(2+)</name>
        <dbReference type="ChEBI" id="CHEBI:29105"/>
    </cofactor>
</comment>
<keyword evidence="6" id="KW-0479">Metal-binding</keyword>
<evidence type="ECO:0000256" key="6">
    <source>
        <dbReference type="PIRSR" id="PIRSR608901-1"/>
    </source>
</evidence>
<dbReference type="Pfam" id="PF05875">
    <property type="entry name" value="Ceramidase"/>
    <property type="match status" value="1"/>
</dbReference>
<evidence type="ECO:0000256" key="5">
    <source>
        <dbReference type="ARBA" id="ARBA00023136"/>
    </source>
</evidence>
<feature type="binding site" evidence="7">
    <location>
        <position position="70"/>
    </location>
    <ligand>
        <name>Zn(2+)</name>
        <dbReference type="ChEBI" id="CHEBI:29105"/>
        <note>catalytic</note>
    </ligand>
</feature>
<reference evidence="9 10" key="1">
    <citation type="submission" date="2019-12" db="EMBL/GenBank/DDBJ databases">
        <authorList>
            <person name="Li M."/>
        </authorList>
    </citation>
    <scope>NUCLEOTIDE SEQUENCE [LARGE SCALE GENOMIC DNA]</scope>
    <source>
        <strain evidence="9 10">GBMRC 2046</strain>
    </source>
</reference>
<dbReference type="GO" id="GO:0016811">
    <property type="term" value="F:hydrolase activity, acting on carbon-nitrogen (but not peptide) bonds, in linear amides"/>
    <property type="evidence" value="ECO:0007669"/>
    <property type="project" value="InterPro"/>
</dbReference>
<dbReference type="GO" id="GO:0046872">
    <property type="term" value="F:metal ion binding"/>
    <property type="evidence" value="ECO:0007669"/>
    <property type="project" value="UniProtKB-KW"/>
</dbReference>
<protein>
    <recommendedName>
        <fullName evidence="11">Ceramidase</fullName>
    </recommendedName>
</protein>
<keyword evidence="3" id="KW-0378">Hydrolase</keyword>
<feature type="binding site" evidence="6">
    <location>
        <position position="21"/>
    </location>
    <ligand>
        <name>Ca(2+)</name>
        <dbReference type="ChEBI" id="CHEBI:29108"/>
    </ligand>
</feature>
<evidence type="ECO:0000256" key="8">
    <source>
        <dbReference type="SAM" id="Phobius"/>
    </source>
</evidence>
<evidence type="ECO:0000256" key="4">
    <source>
        <dbReference type="ARBA" id="ARBA00022989"/>
    </source>
</evidence>
<evidence type="ECO:0000256" key="3">
    <source>
        <dbReference type="ARBA" id="ARBA00022801"/>
    </source>
</evidence>
<dbReference type="GO" id="GO:0006672">
    <property type="term" value="P:ceramide metabolic process"/>
    <property type="evidence" value="ECO:0007669"/>
    <property type="project" value="InterPro"/>
</dbReference>
<sequence length="215" mass="23576">MDWFRQVDVYCERADASFWAEPLNAITNIAFLIAAGLIALSLAKARPADLPAWILTGLVAVIGVGSFLFHTLATRWALLADVLPISIFIYSYLFLAMRRFFGFRIISAIGIVVVFGVISYWWGEPLSFAFGSTGSYVPAFLAMVITGLALLGKEAGTALGLFGAAAVFAVSMSFRMLDAPVCAEFPHGTHFIWHILNATTLYILLRVFVRARERG</sequence>
<feature type="transmembrane region" description="Helical" evidence="8">
    <location>
        <begin position="76"/>
        <end position="95"/>
    </location>
</feature>
<feature type="transmembrane region" description="Helical" evidence="8">
    <location>
        <begin position="102"/>
        <end position="122"/>
    </location>
</feature>
<dbReference type="RefSeq" id="WP_160776296.1">
    <property type="nucleotide sequence ID" value="NZ_WUMV01000006.1"/>
</dbReference>
<comment type="subcellular location">
    <subcellularLocation>
        <location evidence="1">Membrane</location>
        <topology evidence="1">Multi-pass membrane protein</topology>
    </subcellularLocation>
</comment>
<proteinExistence type="predicted"/>
<keyword evidence="4 8" id="KW-1133">Transmembrane helix</keyword>
<feature type="binding site" evidence="7">
    <location>
        <position position="194"/>
    </location>
    <ligand>
        <name>Zn(2+)</name>
        <dbReference type="ChEBI" id="CHEBI:29105"/>
        <note>catalytic</note>
    </ligand>
</feature>
<comment type="caution">
    <text evidence="9">The sequence shown here is derived from an EMBL/GenBank/DDBJ whole genome shotgun (WGS) entry which is preliminary data.</text>
</comment>
<evidence type="ECO:0000256" key="2">
    <source>
        <dbReference type="ARBA" id="ARBA00022692"/>
    </source>
</evidence>
<evidence type="ECO:0008006" key="11">
    <source>
        <dbReference type="Google" id="ProtNLM"/>
    </source>
</evidence>
<evidence type="ECO:0000313" key="9">
    <source>
        <dbReference type="EMBL" id="MXN66072.1"/>
    </source>
</evidence>
<evidence type="ECO:0000256" key="1">
    <source>
        <dbReference type="ARBA" id="ARBA00004141"/>
    </source>
</evidence>
<name>A0A7X3LVW5_9HYPH</name>
<keyword evidence="7" id="KW-0862">Zinc</keyword>
<keyword evidence="2 8" id="KW-0812">Transmembrane</keyword>
<feature type="binding site" evidence="7">
    <location>
        <position position="190"/>
    </location>
    <ligand>
        <name>Zn(2+)</name>
        <dbReference type="ChEBI" id="CHEBI:29105"/>
        <note>catalytic</note>
    </ligand>
</feature>
<feature type="transmembrane region" description="Helical" evidence="8">
    <location>
        <begin position="50"/>
        <end position="70"/>
    </location>
</feature>
<keyword evidence="10" id="KW-1185">Reference proteome</keyword>
<keyword evidence="6" id="KW-0106">Calcium</keyword>
<evidence type="ECO:0000313" key="10">
    <source>
        <dbReference type="Proteomes" id="UP000433101"/>
    </source>
</evidence>
<feature type="transmembrane region" description="Helical" evidence="8">
    <location>
        <begin position="158"/>
        <end position="176"/>
    </location>
</feature>